<evidence type="ECO:0000256" key="4">
    <source>
        <dbReference type="ARBA" id="ARBA00022475"/>
    </source>
</evidence>
<dbReference type="KEGG" id="dpd:Deipe_3080"/>
<dbReference type="PATRIC" id="fig|937777.3.peg.3096"/>
<dbReference type="STRING" id="937777.Deipe_3080"/>
<dbReference type="GO" id="GO:0055085">
    <property type="term" value="P:transmembrane transport"/>
    <property type="evidence" value="ECO:0007669"/>
    <property type="project" value="InterPro"/>
</dbReference>
<dbReference type="GO" id="GO:0005886">
    <property type="term" value="C:plasma membrane"/>
    <property type="evidence" value="ECO:0007669"/>
    <property type="project" value="UniProtKB-SubCell"/>
</dbReference>
<dbReference type="InterPro" id="IPR004776">
    <property type="entry name" value="Mem_transp_PIN-like"/>
</dbReference>
<evidence type="ECO:0000256" key="1">
    <source>
        <dbReference type="ARBA" id="ARBA00004651"/>
    </source>
</evidence>
<dbReference type="EMBL" id="CP003382">
    <property type="protein sequence ID" value="AFZ68528.1"/>
    <property type="molecule type" value="Genomic_DNA"/>
</dbReference>
<dbReference type="InterPro" id="IPR038770">
    <property type="entry name" value="Na+/solute_symporter_sf"/>
</dbReference>
<dbReference type="Pfam" id="PF03547">
    <property type="entry name" value="Mem_trans"/>
    <property type="match status" value="2"/>
</dbReference>
<comment type="similarity">
    <text evidence="2">Belongs to the auxin efflux carrier (TC 2.A.69) family.</text>
</comment>
<dbReference type="PANTHER" id="PTHR36838:SF1">
    <property type="entry name" value="SLR1864 PROTEIN"/>
    <property type="match status" value="1"/>
</dbReference>
<dbReference type="HOGENOM" id="CLU_056175_4_0_0"/>
<keyword evidence="6 8" id="KW-1133">Transmembrane helix</keyword>
<feature type="transmembrane region" description="Helical" evidence="8">
    <location>
        <begin position="276"/>
        <end position="298"/>
    </location>
</feature>
<feature type="transmembrane region" description="Helical" evidence="8">
    <location>
        <begin position="61"/>
        <end position="81"/>
    </location>
</feature>
<keyword evidence="3" id="KW-0813">Transport</keyword>
<feature type="transmembrane region" description="Helical" evidence="8">
    <location>
        <begin position="36"/>
        <end position="55"/>
    </location>
</feature>
<evidence type="ECO:0000256" key="2">
    <source>
        <dbReference type="ARBA" id="ARBA00010145"/>
    </source>
</evidence>
<dbReference type="RefSeq" id="WP_015236827.1">
    <property type="nucleotide sequence ID" value="NC_019793.1"/>
</dbReference>
<dbReference type="eggNOG" id="COG0679">
    <property type="taxonomic scope" value="Bacteria"/>
</dbReference>
<reference evidence="10" key="1">
    <citation type="submission" date="2012-03" db="EMBL/GenBank/DDBJ databases">
        <title>Complete sequence of chromosome of Deinococcus peraridilitoris DSM 19664.</title>
        <authorList>
            <person name="Lucas S."/>
            <person name="Copeland A."/>
            <person name="Lapidus A."/>
            <person name="Glavina del Rio T."/>
            <person name="Dalin E."/>
            <person name="Tice H."/>
            <person name="Bruce D."/>
            <person name="Goodwin L."/>
            <person name="Pitluck S."/>
            <person name="Peters L."/>
            <person name="Mikhailova N."/>
            <person name="Lu M."/>
            <person name="Kyrpides N."/>
            <person name="Mavromatis K."/>
            <person name="Ivanova N."/>
            <person name="Brettin T."/>
            <person name="Detter J.C."/>
            <person name="Han C."/>
            <person name="Larimer F."/>
            <person name="Land M."/>
            <person name="Hauser L."/>
            <person name="Markowitz V."/>
            <person name="Cheng J.-F."/>
            <person name="Hugenholtz P."/>
            <person name="Woyke T."/>
            <person name="Wu D."/>
            <person name="Pukall R."/>
            <person name="Steenblock K."/>
            <person name="Brambilla E."/>
            <person name="Klenk H.-P."/>
            <person name="Eisen J.A."/>
        </authorList>
    </citation>
    <scope>NUCLEOTIDE SEQUENCE [LARGE SCALE GENOMIC DNA]</scope>
    <source>
        <strain evidence="10">DSM 19664 / LMG 22246 / CIP 109416 / KR-200</strain>
    </source>
</reference>
<dbReference type="PANTHER" id="PTHR36838">
    <property type="entry name" value="AUXIN EFFLUX CARRIER FAMILY PROTEIN"/>
    <property type="match status" value="1"/>
</dbReference>
<feature type="transmembrane region" description="Helical" evidence="8">
    <location>
        <begin position="6"/>
        <end position="24"/>
    </location>
</feature>
<keyword evidence="4" id="KW-1003">Cell membrane</keyword>
<dbReference type="Proteomes" id="UP000010467">
    <property type="component" value="Chromosome"/>
</dbReference>
<sequence>MLSALLNVVMPAVVVAAVGLIVARQMQIDRQALSKLVLYAMTPALVLDTLLHTTVNLTDASQLIVGYLAGVAVMGVLAALCAARFEARTRRSVVAAVVTGNNGNFGLPIALFAFGETGLQFGLIIFITSVMMTFTLGPALYGSSAGLRQGLRAVTRLPILWCALFALLMRILHLELPLGLDRGVHLLAQATLPIMLLALGLQFGASGWPKITRPVVTATGLRLLAGPVVAFGVALLLGLHSAQLQALVLASSMPTAVNAFMLAGEFGADVESVANTVALTTLGSLLTIAAVVTALPLIPAP</sequence>
<accession>L0A3Q3</accession>
<evidence type="ECO:0000256" key="7">
    <source>
        <dbReference type="ARBA" id="ARBA00023136"/>
    </source>
</evidence>
<feature type="transmembrane region" description="Helical" evidence="8">
    <location>
        <begin position="153"/>
        <end position="172"/>
    </location>
</feature>
<gene>
    <name evidence="9" type="ordered locus">Deipe_3080</name>
</gene>
<proteinExistence type="inferred from homology"/>
<keyword evidence="10" id="KW-1185">Reference proteome</keyword>
<evidence type="ECO:0000256" key="5">
    <source>
        <dbReference type="ARBA" id="ARBA00022692"/>
    </source>
</evidence>
<keyword evidence="7 8" id="KW-0472">Membrane</keyword>
<evidence type="ECO:0000313" key="10">
    <source>
        <dbReference type="Proteomes" id="UP000010467"/>
    </source>
</evidence>
<feature type="transmembrane region" description="Helical" evidence="8">
    <location>
        <begin position="121"/>
        <end position="141"/>
    </location>
</feature>
<keyword evidence="5 8" id="KW-0812">Transmembrane</keyword>
<organism evidence="9 10">
    <name type="scientific">Deinococcus peraridilitoris (strain DSM 19664 / LMG 22246 / CIP 109416 / KR-200)</name>
    <dbReference type="NCBI Taxonomy" id="937777"/>
    <lineage>
        <taxon>Bacteria</taxon>
        <taxon>Thermotogati</taxon>
        <taxon>Deinococcota</taxon>
        <taxon>Deinococci</taxon>
        <taxon>Deinococcales</taxon>
        <taxon>Deinococcaceae</taxon>
        <taxon>Deinococcus</taxon>
    </lineage>
</organism>
<protein>
    <submittedName>
        <fullName evidence="9">Putative permease</fullName>
    </submittedName>
</protein>
<comment type="subcellular location">
    <subcellularLocation>
        <location evidence="1">Cell membrane</location>
        <topology evidence="1">Multi-pass membrane protein</topology>
    </subcellularLocation>
</comment>
<feature type="transmembrane region" description="Helical" evidence="8">
    <location>
        <begin position="184"/>
        <end position="203"/>
    </location>
</feature>
<dbReference type="Gene3D" id="1.20.1530.20">
    <property type="match status" value="1"/>
</dbReference>
<feature type="transmembrane region" description="Helical" evidence="8">
    <location>
        <begin position="93"/>
        <end position="115"/>
    </location>
</feature>
<evidence type="ECO:0000256" key="8">
    <source>
        <dbReference type="SAM" id="Phobius"/>
    </source>
</evidence>
<dbReference type="AlphaFoldDB" id="L0A3Q3"/>
<name>L0A3Q3_DEIPD</name>
<evidence type="ECO:0000256" key="3">
    <source>
        <dbReference type="ARBA" id="ARBA00022448"/>
    </source>
</evidence>
<evidence type="ECO:0000313" key="9">
    <source>
        <dbReference type="EMBL" id="AFZ68528.1"/>
    </source>
</evidence>
<feature type="transmembrane region" description="Helical" evidence="8">
    <location>
        <begin position="215"/>
        <end position="238"/>
    </location>
</feature>
<evidence type="ECO:0000256" key="6">
    <source>
        <dbReference type="ARBA" id="ARBA00022989"/>
    </source>
</evidence>